<dbReference type="InterPro" id="IPR036641">
    <property type="entry name" value="HPT_dom_sf"/>
</dbReference>
<evidence type="ECO:0000313" key="20">
    <source>
        <dbReference type="EMBL" id="OJF95295.1"/>
    </source>
</evidence>
<dbReference type="Pfam" id="PF00072">
    <property type="entry name" value="Response_reg"/>
    <property type="match status" value="1"/>
</dbReference>
<comment type="caution">
    <text evidence="20">The sequence shown here is derived from an EMBL/GenBank/DDBJ whole genome shotgun (WGS) entry which is preliminary data.</text>
</comment>
<dbReference type="Gene3D" id="1.20.120.160">
    <property type="entry name" value="HPT domain"/>
    <property type="match status" value="1"/>
</dbReference>
<reference evidence="20 21" key="1">
    <citation type="submission" date="2016-02" db="EMBL/GenBank/DDBJ databases">
        <title>Genome sequencing of a beta-galactosidase producing bacteria Rhizobium sp. 59.</title>
        <authorList>
            <person name="Wang D."/>
            <person name="Kot W."/>
            <person name="Qin Y."/>
            <person name="Hansen L."/>
            <person name="Naqvi K."/>
            <person name="Rensing C."/>
        </authorList>
    </citation>
    <scope>NUCLEOTIDE SEQUENCE [LARGE SCALE GENOMIC DNA]</scope>
    <source>
        <strain evidence="20 21">59</strain>
    </source>
</reference>
<dbReference type="InterPro" id="IPR036097">
    <property type="entry name" value="HisK_dim/P_sf"/>
</dbReference>
<keyword evidence="11 16" id="KW-1133">Transmembrane helix</keyword>
<dbReference type="PROSITE" id="PS50110">
    <property type="entry name" value="RESPONSE_REGULATORY"/>
    <property type="match status" value="1"/>
</dbReference>
<evidence type="ECO:0000256" key="2">
    <source>
        <dbReference type="ARBA" id="ARBA00004429"/>
    </source>
</evidence>
<dbReference type="SUPFAM" id="SSF47384">
    <property type="entry name" value="Homodimeric domain of signal transducing histidine kinase"/>
    <property type="match status" value="1"/>
</dbReference>
<evidence type="ECO:0000256" key="14">
    <source>
        <dbReference type="PROSITE-ProRule" id="PRU00110"/>
    </source>
</evidence>
<evidence type="ECO:0000259" key="18">
    <source>
        <dbReference type="PROSITE" id="PS50110"/>
    </source>
</evidence>
<dbReference type="InterPro" id="IPR005467">
    <property type="entry name" value="His_kinase_dom"/>
</dbReference>
<keyword evidence="10" id="KW-0067">ATP-binding</keyword>
<dbReference type="SUPFAM" id="SSF47226">
    <property type="entry name" value="Histidine-containing phosphotransfer domain, HPT domain"/>
    <property type="match status" value="1"/>
</dbReference>
<evidence type="ECO:0000256" key="8">
    <source>
        <dbReference type="ARBA" id="ARBA00022692"/>
    </source>
</evidence>
<dbReference type="PROSITE" id="PS50109">
    <property type="entry name" value="HIS_KIN"/>
    <property type="match status" value="1"/>
</dbReference>
<evidence type="ECO:0000256" key="5">
    <source>
        <dbReference type="ARBA" id="ARBA00022519"/>
    </source>
</evidence>
<evidence type="ECO:0000256" key="10">
    <source>
        <dbReference type="ARBA" id="ARBA00022840"/>
    </source>
</evidence>
<evidence type="ECO:0000259" key="19">
    <source>
        <dbReference type="PROSITE" id="PS50894"/>
    </source>
</evidence>
<feature type="domain" description="Response regulatory" evidence="18">
    <location>
        <begin position="497"/>
        <end position="614"/>
    </location>
</feature>
<evidence type="ECO:0000256" key="15">
    <source>
        <dbReference type="PROSITE-ProRule" id="PRU00169"/>
    </source>
</evidence>
<dbReference type="CDD" id="cd00082">
    <property type="entry name" value="HisKA"/>
    <property type="match status" value="1"/>
</dbReference>
<dbReference type="Pfam" id="PF00512">
    <property type="entry name" value="HisKA"/>
    <property type="match status" value="1"/>
</dbReference>
<dbReference type="Gene3D" id="3.40.50.2300">
    <property type="match status" value="1"/>
</dbReference>
<protein>
    <recommendedName>
        <fullName evidence="3">histidine kinase</fullName>
        <ecNumber evidence="3">2.7.13.3</ecNumber>
    </recommendedName>
</protein>
<dbReference type="InterPro" id="IPR003661">
    <property type="entry name" value="HisK_dim/P_dom"/>
</dbReference>
<feature type="transmembrane region" description="Helical" evidence="16">
    <location>
        <begin position="20"/>
        <end position="38"/>
    </location>
</feature>
<dbReference type="PANTHER" id="PTHR43047">
    <property type="entry name" value="TWO-COMPONENT HISTIDINE PROTEIN KINASE"/>
    <property type="match status" value="1"/>
</dbReference>
<evidence type="ECO:0000256" key="9">
    <source>
        <dbReference type="ARBA" id="ARBA00022777"/>
    </source>
</evidence>
<dbReference type="GO" id="GO:0009927">
    <property type="term" value="F:histidine phosphotransfer kinase activity"/>
    <property type="evidence" value="ECO:0007669"/>
    <property type="project" value="TreeGrafter"/>
</dbReference>
<dbReference type="SMART" id="SM00448">
    <property type="entry name" value="REC"/>
    <property type="match status" value="1"/>
</dbReference>
<keyword evidence="7" id="KW-0808">Transferase</keyword>
<evidence type="ECO:0000256" key="6">
    <source>
        <dbReference type="ARBA" id="ARBA00022553"/>
    </source>
</evidence>
<dbReference type="CDD" id="cd00088">
    <property type="entry name" value="HPT"/>
    <property type="match status" value="1"/>
</dbReference>
<dbReference type="Gene3D" id="1.10.287.130">
    <property type="match status" value="1"/>
</dbReference>
<accession>A0A657LS55</accession>
<keyword evidence="10" id="KW-0547">Nucleotide-binding</keyword>
<dbReference type="InterPro" id="IPR008207">
    <property type="entry name" value="Sig_transdc_His_kin_Hpt_dom"/>
</dbReference>
<dbReference type="PRINTS" id="PR00344">
    <property type="entry name" value="BCTRLSENSOR"/>
</dbReference>
<dbReference type="Gene3D" id="3.30.565.10">
    <property type="entry name" value="Histidine kinase-like ATPase, C-terminal domain"/>
    <property type="match status" value="1"/>
</dbReference>
<dbReference type="InterPro" id="IPR001789">
    <property type="entry name" value="Sig_transdc_resp-reg_receiver"/>
</dbReference>
<name>A0A657LS55_9HYPH</name>
<comment type="catalytic activity">
    <reaction evidence="1">
        <text>ATP + protein L-histidine = ADP + protein N-phospho-L-histidine.</text>
        <dbReference type="EC" id="2.7.13.3"/>
    </reaction>
</comment>
<dbReference type="InterPro" id="IPR036890">
    <property type="entry name" value="HATPase_C_sf"/>
</dbReference>
<keyword evidence="12" id="KW-0902">Two-component regulatory system</keyword>
<evidence type="ECO:0000256" key="11">
    <source>
        <dbReference type="ARBA" id="ARBA00022989"/>
    </source>
</evidence>
<dbReference type="CDD" id="cd17546">
    <property type="entry name" value="REC_hyHK_CKI1_RcsC-like"/>
    <property type="match status" value="1"/>
</dbReference>
<feature type="domain" description="Histidine kinase" evidence="17">
    <location>
        <begin position="253"/>
        <end position="474"/>
    </location>
</feature>
<evidence type="ECO:0000256" key="13">
    <source>
        <dbReference type="ARBA" id="ARBA00023136"/>
    </source>
</evidence>
<keyword evidence="21" id="KW-1185">Reference proteome</keyword>
<feature type="modified residue" description="Phosphohistidine" evidence="14">
    <location>
        <position position="685"/>
    </location>
</feature>
<dbReference type="SUPFAM" id="SSF55874">
    <property type="entry name" value="ATPase domain of HSP90 chaperone/DNA topoisomerase II/histidine kinase"/>
    <property type="match status" value="1"/>
</dbReference>
<dbReference type="SMART" id="SM00388">
    <property type="entry name" value="HisKA"/>
    <property type="match status" value="1"/>
</dbReference>
<evidence type="ECO:0000259" key="17">
    <source>
        <dbReference type="PROSITE" id="PS50109"/>
    </source>
</evidence>
<dbReference type="InterPro" id="IPR003594">
    <property type="entry name" value="HATPase_dom"/>
</dbReference>
<dbReference type="GO" id="GO:0000155">
    <property type="term" value="F:phosphorelay sensor kinase activity"/>
    <property type="evidence" value="ECO:0007669"/>
    <property type="project" value="InterPro"/>
</dbReference>
<dbReference type="Pfam" id="PF02518">
    <property type="entry name" value="HATPase_c"/>
    <property type="match status" value="1"/>
</dbReference>
<dbReference type="SMART" id="SM00387">
    <property type="entry name" value="HATPase_c"/>
    <property type="match status" value="1"/>
</dbReference>
<dbReference type="PANTHER" id="PTHR43047:SF72">
    <property type="entry name" value="OSMOSENSING HISTIDINE PROTEIN KINASE SLN1"/>
    <property type="match status" value="1"/>
</dbReference>
<evidence type="ECO:0000256" key="3">
    <source>
        <dbReference type="ARBA" id="ARBA00012438"/>
    </source>
</evidence>
<keyword evidence="13 16" id="KW-0472">Membrane</keyword>
<dbReference type="InterPro" id="IPR004358">
    <property type="entry name" value="Sig_transdc_His_kin-like_C"/>
</dbReference>
<keyword evidence="4" id="KW-1003">Cell membrane</keyword>
<evidence type="ECO:0000256" key="12">
    <source>
        <dbReference type="ARBA" id="ARBA00023012"/>
    </source>
</evidence>
<feature type="transmembrane region" description="Helical" evidence="16">
    <location>
        <begin position="194"/>
        <end position="212"/>
    </location>
</feature>
<feature type="domain" description="HPt" evidence="19">
    <location>
        <begin position="646"/>
        <end position="732"/>
    </location>
</feature>
<dbReference type="InterPro" id="IPR011006">
    <property type="entry name" value="CheY-like_superfamily"/>
</dbReference>
<gene>
    <name evidence="20" type="ORF">AX760_19720</name>
</gene>
<keyword evidence="5" id="KW-0997">Cell inner membrane</keyword>
<dbReference type="PROSITE" id="PS50894">
    <property type="entry name" value="HPT"/>
    <property type="match status" value="1"/>
</dbReference>
<dbReference type="CDD" id="cd16922">
    <property type="entry name" value="HATPase_EvgS-ArcB-TorS-like"/>
    <property type="match status" value="1"/>
</dbReference>
<feature type="modified residue" description="4-aspartylphosphate" evidence="15">
    <location>
        <position position="546"/>
    </location>
</feature>
<dbReference type="Proteomes" id="UP000182661">
    <property type="component" value="Unassembled WGS sequence"/>
</dbReference>
<dbReference type="EC" id="2.7.13.3" evidence="3"/>
<evidence type="ECO:0000256" key="16">
    <source>
        <dbReference type="SAM" id="Phobius"/>
    </source>
</evidence>
<dbReference type="GO" id="GO:0005886">
    <property type="term" value="C:plasma membrane"/>
    <property type="evidence" value="ECO:0007669"/>
    <property type="project" value="UniProtKB-SubCell"/>
</dbReference>
<keyword evidence="6 15" id="KW-0597">Phosphoprotein</keyword>
<sequence>MISSAHKSGNIIRRASKATVVLQAFAVLLLVGLIFLFVDISRKYSALQDGIRENALWSVYQLDREARRLHETLHIMLAENDLSTKQVKALVTRYDILYSRMTIIEKSSFERKFRLDATVAEQVAAIRDIVFGREKTFDRIVASGVVDPSELRATDDDFEELVHNTEKLLIYSNNTVSTERAEARNAVMSLQTKSAALIILLVVCVVFLILTLRRQLKSVRLAGLSLESLSNALEQAYHDVEAGNRAKSQFMATMGHEIRTPLNAILGTAELLELSHLPPSVATGVQTIRRSGEALLEIINEILDFAKIEHGNLDVEIRPVDLRAVVSATVVIIRDRATEHGNRIALEMPVAFEAPFISSDPTRLRQVLLNLLSNAIKFTKNGLVTLRVSEMRAQDQAVLRFEIIDTGIGIDGDGLCKLFRPFSQVDASISRKYGGTGLGLTICKQIVEVLGGRIGVDSVKGRGSTFWFEIPAVPAERLSDDADVDERDEDQVLPRLHILLVEDNRVNQQVAAGLLAHIGQTVTIASDGLEAFDTARTMHFDLILMDMQMPRQDGIEATKRIRNSDGPCKTVPIIAMTANASEDDRLLCEKAGMTGFQSKPVNMKQLRRIVRSIGCVDDGDHNEAADNAPLGTTFESRRAEVVEALGEDAFAELLTSFFDDASTLLRELHGALAANDSRSPDRLLHTLKGAASSVGLQDVADHSEALRQQSLTDNGLRELQDIVTQYKQRLAA</sequence>
<evidence type="ECO:0000313" key="21">
    <source>
        <dbReference type="Proteomes" id="UP000182661"/>
    </source>
</evidence>
<evidence type="ECO:0000256" key="4">
    <source>
        <dbReference type="ARBA" id="ARBA00022475"/>
    </source>
</evidence>
<dbReference type="SUPFAM" id="SSF52172">
    <property type="entry name" value="CheY-like"/>
    <property type="match status" value="1"/>
</dbReference>
<keyword evidence="9" id="KW-0418">Kinase</keyword>
<dbReference type="Pfam" id="PF01627">
    <property type="entry name" value="Hpt"/>
    <property type="match status" value="1"/>
</dbReference>
<dbReference type="AlphaFoldDB" id="A0A657LS55"/>
<comment type="subcellular location">
    <subcellularLocation>
        <location evidence="2">Cell inner membrane</location>
        <topology evidence="2">Multi-pass membrane protein</topology>
    </subcellularLocation>
</comment>
<dbReference type="EMBL" id="LSRP01000095">
    <property type="protein sequence ID" value="OJF95295.1"/>
    <property type="molecule type" value="Genomic_DNA"/>
</dbReference>
<keyword evidence="8 16" id="KW-0812">Transmembrane</keyword>
<dbReference type="FunFam" id="3.30.565.10:FF:000010">
    <property type="entry name" value="Sensor histidine kinase RcsC"/>
    <property type="match status" value="1"/>
</dbReference>
<organism evidence="20 21">
    <name type="scientific">Pararhizobium antarcticum</name>
    <dbReference type="NCBI Taxonomy" id="1798805"/>
    <lineage>
        <taxon>Bacteria</taxon>
        <taxon>Pseudomonadati</taxon>
        <taxon>Pseudomonadota</taxon>
        <taxon>Alphaproteobacteria</taxon>
        <taxon>Hyphomicrobiales</taxon>
        <taxon>Rhizobiaceae</taxon>
        <taxon>Rhizobium/Agrobacterium group</taxon>
        <taxon>Pararhizobium</taxon>
    </lineage>
</organism>
<proteinExistence type="predicted"/>
<evidence type="ECO:0000256" key="7">
    <source>
        <dbReference type="ARBA" id="ARBA00022679"/>
    </source>
</evidence>
<evidence type="ECO:0000256" key="1">
    <source>
        <dbReference type="ARBA" id="ARBA00000085"/>
    </source>
</evidence>